<dbReference type="GeneID" id="36401902"/>
<feature type="chain" id="PRO_5006059192" evidence="1">
    <location>
        <begin position="23"/>
        <end position="75"/>
    </location>
</feature>
<reference evidence="3" key="1">
    <citation type="submission" date="2014-09" db="EMBL/GenBank/DDBJ databases">
        <authorList>
            <person name="Sharma Rahul"/>
            <person name="Thines Marco"/>
        </authorList>
    </citation>
    <scope>NUCLEOTIDE SEQUENCE [LARGE SCALE GENOMIC DNA]</scope>
</reference>
<keyword evidence="3" id="KW-1185">Reference proteome</keyword>
<sequence>MNFVYCLLLLHNKSYLFHSVYALIGDVTLIARSNQYNKNVDHYDPFHNSQYFLEGKTYCGLLIKGPMLALLKRRI</sequence>
<evidence type="ECO:0000313" key="2">
    <source>
        <dbReference type="EMBL" id="CEG49060.1"/>
    </source>
</evidence>
<name>A0A0P1B508_PLAHL</name>
<proteinExistence type="predicted"/>
<dbReference type="EMBL" id="CCYD01003042">
    <property type="protein sequence ID" value="CEG49060.1"/>
    <property type="molecule type" value="Genomic_DNA"/>
</dbReference>
<accession>A0A0P1B508</accession>
<organism evidence="2 3">
    <name type="scientific">Plasmopara halstedii</name>
    <name type="common">Downy mildew of sunflower</name>
    <dbReference type="NCBI Taxonomy" id="4781"/>
    <lineage>
        <taxon>Eukaryota</taxon>
        <taxon>Sar</taxon>
        <taxon>Stramenopiles</taxon>
        <taxon>Oomycota</taxon>
        <taxon>Peronosporomycetes</taxon>
        <taxon>Peronosporales</taxon>
        <taxon>Peronosporaceae</taxon>
        <taxon>Plasmopara</taxon>
    </lineage>
</organism>
<dbReference type="RefSeq" id="XP_024585429.1">
    <property type="nucleotide sequence ID" value="XM_024720207.1"/>
</dbReference>
<evidence type="ECO:0000256" key="1">
    <source>
        <dbReference type="SAM" id="SignalP"/>
    </source>
</evidence>
<dbReference type="AlphaFoldDB" id="A0A0P1B508"/>
<evidence type="ECO:0000313" key="3">
    <source>
        <dbReference type="Proteomes" id="UP000054928"/>
    </source>
</evidence>
<feature type="signal peptide" evidence="1">
    <location>
        <begin position="1"/>
        <end position="22"/>
    </location>
</feature>
<protein>
    <submittedName>
        <fullName evidence="2">Uncharacterized protein</fullName>
    </submittedName>
</protein>
<dbReference type="Proteomes" id="UP000054928">
    <property type="component" value="Unassembled WGS sequence"/>
</dbReference>
<keyword evidence="1" id="KW-0732">Signal</keyword>